<evidence type="ECO:0000256" key="3">
    <source>
        <dbReference type="ARBA" id="ARBA00022448"/>
    </source>
</evidence>
<evidence type="ECO:0000256" key="8">
    <source>
        <dbReference type="ARBA" id="ARBA00023170"/>
    </source>
</evidence>
<keyword evidence="15" id="KW-1185">Reference proteome</keyword>
<proteinExistence type="inferred from homology"/>
<dbReference type="Pfam" id="PF07715">
    <property type="entry name" value="Plug"/>
    <property type="match status" value="1"/>
</dbReference>
<dbReference type="InterPro" id="IPR012910">
    <property type="entry name" value="Plug_dom"/>
</dbReference>
<evidence type="ECO:0000256" key="11">
    <source>
        <dbReference type="RuleBase" id="RU003357"/>
    </source>
</evidence>
<dbReference type="PANTHER" id="PTHR32552:SF74">
    <property type="entry name" value="HYDROXAMATE SIDEROPHORE RECEPTOR FHUE"/>
    <property type="match status" value="1"/>
</dbReference>
<dbReference type="InterPro" id="IPR010105">
    <property type="entry name" value="TonB_sidphr_rcpt"/>
</dbReference>
<evidence type="ECO:0000259" key="12">
    <source>
        <dbReference type="Pfam" id="PF00593"/>
    </source>
</evidence>
<dbReference type="InterPro" id="IPR039426">
    <property type="entry name" value="TonB-dep_rcpt-like"/>
</dbReference>
<keyword evidence="9 10" id="KW-0998">Cell outer membrane</keyword>
<reference evidence="14 15" key="1">
    <citation type="submission" date="2016-04" db="EMBL/GenBank/DDBJ databases">
        <title>Complete Genome Sequence of Halotalea alkalilenta IHB B 13600.</title>
        <authorList>
            <person name="Swarnkar M.K."/>
            <person name="Sharma A."/>
            <person name="Kaushal K."/>
            <person name="Soni R."/>
            <person name="Rana S."/>
            <person name="Singh A.K."/>
            <person name="Gulati A."/>
        </authorList>
    </citation>
    <scope>NUCLEOTIDE SEQUENCE [LARGE SCALE GENOMIC DNA]</scope>
    <source>
        <strain evidence="14 15">IHB B 13600</strain>
    </source>
</reference>
<dbReference type="Gene3D" id="2.170.130.10">
    <property type="entry name" value="TonB-dependent receptor, plug domain"/>
    <property type="match status" value="1"/>
</dbReference>
<dbReference type="Pfam" id="PF00593">
    <property type="entry name" value="TonB_dep_Rec_b-barrel"/>
    <property type="match status" value="1"/>
</dbReference>
<sequence>MVMHASPLVLAQQADGDTAEQSGAVVASPQNGSRLDTITVQGNRLYHMAPSEQTKGYAVDSATVGTKTPAALRDIPQSISVVTREAIEDQNFHTLDEMARRTPGMRVLNNDNGRSSIYSRGYEYDEYSIDGLPAPMASIVGSVPQLGAFDRVEVMRGPSGLFNSTSEMGGIVNLVRKRPTPDFQGSFTGSYGSWNQRYLESDISGPLNASGSVRGRMVISNTDSDGFVDNNDNEANSFYGALDIDLDEATELSLAFLRQSYDIDVNNGVATDTSGNLLDYSRNTAFGADWNAFQSQSNDWIAELTHQFDNGGYGRVAARYSTRNADFNYAYGGSGVSASDTITVTGLGAKVDERSLAIDASYSQPFEALGNVSEFVVGTDYKRFEQDYERSAARALYSNVSVDGINDVAYVDILGNGRNGVSGYTYTNTRSSVEEYGLYSKITFRPIQRLALIAGGRVSSYDVHAYERTLGQGDTYGDDAKFTGYAGAVLDLDDHHSLYASYSQVFKPQTDLDASGRLVEPREGDQYETGIKGSYMNGRLNARASLFRLYDSNRVVASADVDDRNAAAGETRIQGAELEVSGDITAQWGVIAGYTYMDTEIKQASSSDAIFLLMPKNTVNLWTQYAFQGGMLDKFSFGGGVTAASSFSSSQGIDAPGYATVDTMAAYDFTPNLRGQLNVNNVFDRKYYERVGSFGTFNMYGAPRNVVASLRYQF</sequence>
<keyword evidence="6 11" id="KW-0798">TonB box</keyword>
<dbReference type="AlphaFoldDB" id="A0A172YJ50"/>
<dbReference type="KEGG" id="haa:A5892_18415"/>
<evidence type="ECO:0000256" key="2">
    <source>
        <dbReference type="ARBA" id="ARBA00009810"/>
    </source>
</evidence>
<feature type="domain" description="TonB-dependent receptor-like beta-barrel" evidence="12">
    <location>
        <begin position="244"/>
        <end position="682"/>
    </location>
</feature>
<dbReference type="Proteomes" id="UP000077875">
    <property type="component" value="Chromosome"/>
</dbReference>
<evidence type="ECO:0000259" key="13">
    <source>
        <dbReference type="Pfam" id="PF07715"/>
    </source>
</evidence>
<dbReference type="CDD" id="cd01347">
    <property type="entry name" value="ligand_gated_channel"/>
    <property type="match status" value="1"/>
</dbReference>
<keyword evidence="8 14" id="KW-0675">Receptor</keyword>
<gene>
    <name evidence="14" type="ORF">A5892_18415</name>
</gene>
<name>A0A172YJ50_9GAMM</name>
<dbReference type="GO" id="GO:0038023">
    <property type="term" value="F:signaling receptor activity"/>
    <property type="evidence" value="ECO:0007669"/>
    <property type="project" value="InterPro"/>
</dbReference>
<dbReference type="InterPro" id="IPR036942">
    <property type="entry name" value="Beta-barrel_TonB_sf"/>
</dbReference>
<dbReference type="NCBIfam" id="TIGR01783">
    <property type="entry name" value="TonB-siderophor"/>
    <property type="match status" value="1"/>
</dbReference>
<evidence type="ECO:0000256" key="4">
    <source>
        <dbReference type="ARBA" id="ARBA00022452"/>
    </source>
</evidence>
<dbReference type="GO" id="GO:0015891">
    <property type="term" value="P:siderophore transport"/>
    <property type="evidence" value="ECO:0007669"/>
    <property type="project" value="InterPro"/>
</dbReference>
<evidence type="ECO:0000256" key="6">
    <source>
        <dbReference type="ARBA" id="ARBA00023077"/>
    </source>
</evidence>
<dbReference type="InterPro" id="IPR037066">
    <property type="entry name" value="Plug_dom_sf"/>
</dbReference>
<dbReference type="STRING" id="376489.A5892_18415"/>
<dbReference type="PROSITE" id="PS52016">
    <property type="entry name" value="TONB_DEPENDENT_REC_3"/>
    <property type="match status" value="1"/>
</dbReference>
<dbReference type="Gene3D" id="2.40.170.20">
    <property type="entry name" value="TonB-dependent receptor, beta-barrel domain"/>
    <property type="match status" value="1"/>
</dbReference>
<keyword evidence="5 10" id="KW-0812">Transmembrane</keyword>
<keyword evidence="3 10" id="KW-0813">Transport</keyword>
<comment type="subcellular location">
    <subcellularLocation>
        <location evidence="1 10">Cell outer membrane</location>
        <topology evidence="1 10">Multi-pass membrane protein</topology>
    </subcellularLocation>
</comment>
<evidence type="ECO:0000256" key="5">
    <source>
        <dbReference type="ARBA" id="ARBA00022692"/>
    </source>
</evidence>
<keyword evidence="7 10" id="KW-0472">Membrane</keyword>
<evidence type="ECO:0000256" key="7">
    <source>
        <dbReference type="ARBA" id="ARBA00023136"/>
    </source>
</evidence>
<accession>A0A172YJ50</accession>
<evidence type="ECO:0000313" key="15">
    <source>
        <dbReference type="Proteomes" id="UP000077875"/>
    </source>
</evidence>
<evidence type="ECO:0000256" key="10">
    <source>
        <dbReference type="PROSITE-ProRule" id="PRU01360"/>
    </source>
</evidence>
<feature type="domain" description="TonB-dependent receptor plug" evidence="13">
    <location>
        <begin position="72"/>
        <end position="171"/>
    </location>
</feature>
<organism evidence="14 15">
    <name type="scientific">Halotalea alkalilenta</name>
    <dbReference type="NCBI Taxonomy" id="376489"/>
    <lineage>
        <taxon>Bacteria</taxon>
        <taxon>Pseudomonadati</taxon>
        <taxon>Pseudomonadota</taxon>
        <taxon>Gammaproteobacteria</taxon>
        <taxon>Oceanospirillales</taxon>
        <taxon>Halomonadaceae</taxon>
        <taxon>Halotalea</taxon>
    </lineage>
</organism>
<evidence type="ECO:0000313" key="14">
    <source>
        <dbReference type="EMBL" id="ANF59192.1"/>
    </source>
</evidence>
<dbReference type="GO" id="GO:0015344">
    <property type="term" value="F:siderophore uptake transmembrane transporter activity"/>
    <property type="evidence" value="ECO:0007669"/>
    <property type="project" value="TreeGrafter"/>
</dbReference>
<dbReference type="EMBL" id="CP015243">
    <property type="protein sequence ID" value="ANF59192.1"/>
    <property type="molecule type" value="Genomic_DNA"/>
</dbReference>
<keyword evidence="4 10" id="KW-1134">Transmembrane beta strand</keyword>
<protein>
    <submittedName>
        <fullName evidence="14">TonB-dependent receptor</fullName>
    </submittedName>
</protein>
<evidence type="ECO:0000256" key="9">
    <source>
        <dbReference type="ARBA" id="ARBA00023237"/>
    </source>
</evidence>
<dbReference type="InterPro" id="IPR000531">
    <property type="entry name" value="Beta-barrel_TonB"/>
</dbReference>
<comment type="similarity">
    <text evidence="2 10 11">Belongs to the TonB-dependent receptor family.</text>
</comment>
<dbReference type="GO" id="GO:0009279">
    <property type="term" value="C:cell outer membrane"/>
    <property type="evidence" value="ECO:0007669"/>
    <property type="project" value="UniProtKB-SubCell"/>
</dbReference>
<dbReference type="SUPFAM" id="SSF56935">
    <property type="entry name" value="Porins"/>
    <property type="match status" value="1"/>
</dbReference>
<evidence type="ECO:0000256" key="1">
    <source>
        <dbReference type="ARBA" id="ARBA00004571"/>
    </source>
</evidence>
<dbReference type="PANTHER" id="PTHR32552">
    <property type="entry name" value="FERRICHROME IRON RECEPTOR-RELATED"/>
    <property type="match status" value="1"/>
</dbReference>